<keyword evidence="6" id="KW-0963">Cytoplasm</keyword>
<feature type="binding site" evidence="6">
    <location>
        <position position="10"/>
    </location>
    <ligand>
        <name>Mg(2+)</name>
        <dbReference type="ChEBI" id="CHEBI:18420"/>
    </ligand>
</feature>
<sequence length="374" mass="39569">MTARPVLVLNAGSSSLKYQVVRPDTGRSLTRGHVERLGSDEFAEALRTLSEELAREGIDQTSLAAVGHRVVHGGQQYVSATLVDDDVLAGLEELVPLAPLHNPPAIAGIRQAMAAYPGLPQVAVFDTAFFADLPPAAATYAIDAELAHRLGIRRYGMHGISHEYVAQAAADFLGRPLGNLDQVILHLGNGASATAVRAGRSVETSMGLTPLEGLVMGTRAGDLDPGVLLHLMRVGDLDLDELDDLLNHRSGLLGLSGIQDFRDLVTAVDGGDASARTAYDVYCHRLRKYVGAYLAVLGGADVITFTAGTGENVARVRRDVLAGLDRLGINIDPERNDVRGGPARISTDDSPVTVLVVPTDEELSIARQVAALLS</sequence>
<dbReference type="InterPro" id="IPR023865">
    <property type="entry name" value="Aliphatic_acid_kinase_CS"/>
</dbReference>
<keyword evidence="9" id="KW-1185">Reference proteome</keyword>
<dbReference type="NCBIfam" id="TIGR00016">
    <property type="entry name" value="ackA"/>
    <property type="match status" value="1"/>
</dbReference>
<keyword evidence="2 6" id="KW-0808">Transferase</keyword>
<accession>A0ABW2NEF1</accession>
<comment type="subcellular location">
    <subcellularLocation>
        <location evidence="6">Cytoplasm</location>
    </subcellularLocation>
</comment>
<evidence type="ECO:0000256" key="4">
    <source>
        <dbReference type="ARBA" id="ARBA00022777"/>
    </source>
</evidence>
<dbReference type="Gene3D" id="3.30.420.40">
    <property type="match status" value="2"/>
</dbReference>
<evidence type="ECO:0000256" key="1">
    <source>
        <dbReference type="ARBA" id="ARBA00008748"/>
    </source>
</evidence>
<feature type="binding site" evidence="6">
    <location>
        <position position="69"/>
    </location>
    <ligand>
        <name>substrate</name>
    </ligand>
</feature>
<dbReference type="PROSITE" id="PS01075">
    <property type="entry name" value="ACETATE_KINASE_1"/>
    <property type="match status" value="1"/>
</dbReference>
<feature type="site" description="Transition state stabilizer" evidence="6">
    <location>
        <position position="219"/>
    </location>
</feature>
<dbReference type="EMBL" id="JBHTCH010000030">
    <property type="protein sequence ID" value="MFC7363306.1"/>
    <property type="molecule type" value="Genomic_DNA"/>
</dbReference>
<evidence type="ECO:0000256" key="6">
    <source>
        <dbReference type="HAMAP-Rule" id="MF_00020"/>
    </source>
</evidence>
<dbReference type="Pfam" id="PF00871">
    <property type="entry name" value="Acetate_kinase"/>
    <property type="match status" value="1"/>
</dbReference>
<dbReference type="GO" id="GO:0016301">
    <property type="term" value="F:kinase activity"/>
    <property type="evidence" value="ECO:0007669"/>
    <property type="project" value="UniProtKB-KW"/>
</dbReference>
<dbReference type="RefSeq" id="WP_255889348.1">
    <property type="nucleotide sequence ID" value="NZ_JAFMZM010000002.1"/>
</dbReference>
<keyword evidence="6" id="KW-0460">Magnesium</keyword>
<protein>
    <recommendedName>
        <fullName evidence="6">Acetate kinase</fullName>
        <ecNumber evidence="6">2.7.2.1</ecNumber>
    </recommendedName>
    <alternativeName>
        <fullName evidence="6">Acetokinase</fullName>
    </alternativeName>
</protein>
<keyword evidence="4 6" id="KW-0418">Kinase</keyword>
<proteinExistence type="inferred from homology"/>
<evidence type="ECO:0000256" key="7">
    <source>
        <dbReference type="RuleBase" id="RU003835"/>
    </source>
</evidence>
<keyword evidence="3 6" id="KW-0547">Nucleotide-binding</keyword>
<dbReference type="PANTHER" id="PTHR21060:SF15">
    <property type="entry name" value="ACETATE KINASE-RELATED"/>
    <property type="match status" value="1"/>
</dbReference>
<dbReference type="InterPro" id="IPR000890">
    <property type="entry name" value="Aliphatic_acid_kin_short-chain"/>
</dbReference>
<dbReference type="HAMAP" id="MF_00020">
    <property type="entry name" value="Acetate_kinase"/>
    <property type="match status" value="1"/>
</dbReference>
<comment type="subunit">
    <text evidence="6">Homodimer.</text>
</comment>
<dbReference type="PRINTS" id="PR00471">
    <property type="entry name" value="ACETATEKNASE"/>
</dbReference>
<comment type="catalytic activity">
    <reaction evidence="6">
        <text>acetate + ATP = acetyl phosphate + ADP</text>
        <dbReference type="Rhea" id="RHEA:11352"/>
        <dbReference type="ChEBI" id="CHEBI:22191"/>
        <dbReference type="ChEBI" id="CHEBI:30089"/>
        <dbReference type="ChEBI" id="CHEBI:30616"/>
        <dbReference type="ChEBI" id="CHEBI:456216"/>
        <dbReference type="EC" id="2.7.2.1"/>
    </reaction>
</comment>
<comment type="caution">
    <text evidence="6">Lacks conserved residue(s) required for the propagation of feature annotation.</text>
</comment>
<dbReference type="EC" id="2.7.2.1" evidence="6"/>
<evidence type="ECO:0000313" key="9">
    <source>
        <dbReference type="Proteomes" id="UP001596524"/>
    </source>
</evidence>
<evidence type="ECO:0000256" key="2">
    <source>
        <dbReference type="ARBA" id="ARBA00022679"/>
    </source>
</evidence>
<dbReference type="InterPro" id="IPR043129">
    <property type="entry name" value="ATPase_NBD"/>
</dbReference>
<dbReference type="PANTHER" id="PTHR21060">
    <property type="entry name" value="ACETATE KINASE"/>
    <property type="match status" value="1"/>
</dbReference>
<dbReference type="PIRSF" id="PIRSF000722">
    <property type="entry name" value="Acetate_prop_kin"/>
    <property type="match status" value="1"/>
</dbReference>
<evidence type="ECO:0000313" key="8">
    <source>
        <dbReference type="EMBL" id="MFC7363306.1"/>
    </source>
</evidence>
<feature type="site" description="Transition state stabilizer" evidence="6">
    <location>
        <position position="158"/>
    </location>
</feature>
<feature type="binding site" evidence="6">
    <location>
        <position position="17"/>
    </location>
    <ligand>
        <name>ATP</name>
        <dbReference type="ChEBI" id="CHEBI:30616"/>
    </ligand>
</feature>
<dbReference type="SUPFAM" id="SSF53067">
    <property type="entry name" value="Actin-like ATPase domain"/>
    <property type="match status" value="2"/>
</dbReference>
<comment type="similarity">
    <text evidence="1 6 7">Belongs to the acetokinase family.</text>
</comment>
<comment type="cofactor">
    <cofactor evidence="6">
        <name>Mg(2+)</name>
        <dbReference type="ChEBI" id="CHEBI:18420"/>
    </cofactor>
    <cofactor evidence="6">
        <name>Mn(2+)</name>
        <dbReference type="ChEBI" id="CHEBI:29035"/>
    </cofactor>
    <text evidence="6">Mg(2+). Can also accept Mn(2+).</text>
</comment>
<feature type="active site" description="Proton donor/acceptor" evidence="6">
    <location>
        <position position="126"/>
    </location>
</feature>
<comment type="pathway">
    <text evidence="6">Metabolic intermediate biosynthesis; acetyl-CoA biosynthesis; acetyl-CoA from acetate: step 1/2.</text>
</comment>
<name>A0ABW2NEF1_9ACTN</name>
<dbReference type="CDD" id="cd24010">
    <property type="entry name" value="ASKHA_NBD_AcK_PK"/>
    <property type="match status" value="1"/>
</dbReference>
<dbReference type="PROSITE" id="PS01076">
    <property type="entry name" value="ACETATE_KINASE_2"/>
    <property type="match status" value="1"/>
</dbReference>
<gene>
    <name evidence="6" type="primary">ackA</name>
    <name evidence="8" type="ORF">ACFQO6_23745</name>
</gene>
<keyword evidence="5 6" id="KW-0067">ATP-binding</keyword>
<evidence type="ECO:0000256" key="5">
    <source>
        <dbReference type="ARBA" id="ARBA00022840"/>
    </source>
</evidence>
<dbReference type="InterPro" id="IPR004372">
    <property type="entry name" value="Ac/propionate_kinase"/>
</dbReference>
<reference evidence="9" key="1">
    <citation type="journal article" date="2019" name="Int. J. Syst. Evol. Microbiol.">
        <title>The Global Catalogue of Microorganisms (GCM) 10K type strain sequencing project: providing services to taxonomists for standard genome sequencing and annotation.</title>
        <authorList>
            <consortium name="The Broad Institute Genomics Platform"/>
            <consortium name="The Broad Institute Genome Sequencing Center for Infectious Disease"/>
            <person name="Wu L."/>
            <person name="Ma J."/>
        </authorList>
    </citation>
    <scope>NUCLEOTIDE SEQUENCE [LARGE SCALE GENOMIC DNA]</scope>
    <source>
        <strain evidence="9">FCH27</strain>
    </source>
</reference>
<dbReference type="Proteomes" id="UP001596524">
    <property type="component" value="Unassembled WGS sequence"/>
</dbReference>
<comment type="function">
    <text evidence="6">Catalyzes the formation of acetyl phosphate from acetate and ATP. Can also catalyze the reverse reaction.</text>
</comment>
<keyword evidence="6" id="KW-0479">Metal-binding</keyword>
<feature type="binding site" evidence="6">
    <location>
        <position position="361"/>
    </location>
    <ligand>
        <name>Mg(2+)</name>
        <dbReference type="ChEBI" id="CHEBI:18420"/>
    </ligand>
</feature>
<evidence type="ECO:0000256" key="3">
    <source>
        <dbReference type="ARBA" id="ARBA00022741"/>
    </source>
</evidence>
<comment type="caution">
    <text evidence="8">The sequence shown here is derived from an EMBL/GenBank/DDBJ whole genome shotgun (WGS) entry which is preliminary data.</text>
</comment>
<feature type="binding site" evidence="6">
    <location>
        <begin position="260"/>
        <end position="262"/>
    </location>
    <ligand>
        <name>ATP</name>
        <dbReference type="ChEBI" id="CHEBI:30616"/>
    </ligand>
</feature>
<organism evidence="8 9">
    <name type="scientific">Nocardioides astragali</name>
    <dbReference type="NCBI Taxonomy" id="1776736"/>
    <lineage>
        <taxon>Bacteria</taxon>
        <taxon>Bacillati</taxon>
        <taxon>Actinomycetota</taxon>
        <taxon>Actinomycetes</taxon>
        <taxon>Propionibacteriales</taxon>
        <taxon>Nocardioidaceae</taxon>
        <taxon>Nocardioides</taxon>
    </lineage>
</organism>
<feature type="binding site" evidence="6">
    <location>
        <begin position="186"/>
        <end position="190"/>
    </location>
    <ligand>
        <name>ATP</name>
        <dbReference type="ChEBI" id="CHEBI:30616"/>
    </ligand>
</feature>